<evidence type="ECO:0000313" key="1">
    <source>
        <dbReference type="EMBL" id="KAL0944764.1"/>
    </source>
</evidence>
<gene>
    <name evidence="1" type="ORF">CTRU02_202651</name>
</gene>
<protein>
    <submittedName>
        <fullName evidence="1">NADPH-dependent methylglyoxal reductase gre2 protein</fullName>
    </submittedName>
</protein>
<accession>A0ACC3ZKW1</accession>
<sequence length="341" mass="37076">MTKVLVTGGTGFLGAHVVDILLQRGHTVVATVRSEEKGASIKEAFRDSPQQNLSTIVIPDIAAKGAFESLASHNLEAVIHVASPFHYNVTDPKKDLIDPAVLGTTGVLQAVKDSCPTVKRVIITASFVNMLDFSLAAKKAVKTYSEDDWSPLKIEDAYSNGLMAYCVSKIEAEKAAWAFVNDEKPAYTLTVINPPLIFGPPRLPVKNLSAVNTSNQLFAELILGKHKTGLPPTNSPVWVDVRDAALAHVKAMELYEAAAGKRFFCAGGLYSNFEKGKIVYDNFPELRDRIPEPANMGGMPDPSIQSYGINTSRAETVLGMEWTPLEKTIVDSVKTFIDLKE</sequence>
<name>A0ACC3ZKW1_COLTU</name>
<proteinExistence type="predicted"/>
<keyword evidence="2" id="KW-1185">Reference proteome</keyword>
<comment type="caution">
    <text evidence="1">The sequence shown here is derived from an EMBL/GenBank/DDBJ whole genome shotgun (WGS) entry which is preliminary data.</text>
</comment>
<evidence type="ECO:0000313" key="2">
    <source>
        <dbReference type="Proteomes" id="UP000805649"/>
    </source>
</evidence>
<organism evidence="1 2">
    <name type="scientific">Colletotrichum truncatum</name>
    <name type="common">Anthracnose fungus</name>
    <name type="synonym">Colletotrichum capsici</name>
    <dbReference type="NCBI Taxonomy" id="5467"/>
    <lineage>
        <taxon>Eukaryota</taxon>
        <taxon>Fungi</taxon>
        <taxon>Dikarya</taxon>
        <taxon>Ascomycota</taxon>
        <taxon>Pezizomycotina</taxon>
        <taxon>Sordariomycetes</taxon>
        <taxon>Hypocreomycetidae</taxon>
        <taxon>Glomerellales</taxon>
        <taxon>Glomerellaceae</taxon>
        <taxon>Colletotrichum</taxon>
        <taxon>Colletotrichum truncatum species complex</taxon>
    </lineage>
</organism>
<reference evidence="1 2" key="1">
    <citation type="journal article" date="2020" name="Phytopathology">
        <title>Genome Sequence Resources of Colletotrichum truncatum, C. plurivorum, C. musicola, and C. sojae: Four Species Pathogenic to Soybean (Glycine max).</title>
        <authorList>
            <person name="Rogerio F."/>
            <person name="Boufleur T.R."/>
            <person name="Ciampi-Guillardi M."/>
            <person name="Sukno S.A."/>
            <person name="Thon M.R."/>
            <person name="Massola Junior N.S."/>
            <person name="Baroncelli R."/>
        </authorList>
    </citation>
    <scope>NUCLEOTIDE SEQUENCE [LARGE SCALE GENOMIC DNA]</scope>
    <source>
        <strain evidence="1 2">CMES1059</strain>
    </source>
</reference>
<dbReference type="Proteomes" id="UP000805649">
    <property type="component" value="Unassembled WGS sequence"/>
</dbReference>
<dbReference type="EMBL" id="VUJX02000001">
    <property type="protein sequence ID" value="KAL0944764.1"/>
    <property type="molecule type" value="Genomic_DNA"/>
</dbReference>